<evidence type="ECO:0000256" key="2">
    <source>
        <dbReference type="SAM" id="SignalP"/>
    </source>
</evidence>
<feature type="signal peptide" evidence="2">
    <location>
        <begin position="1"/>
        <end position="19"/>
    </location>
</feature>
<keyword evidence="4" id="KW-1185">Reference proteome</keyword>
<dbReference type="AlphaFoldDB" id="A0A8K0WZA8"/>
<protein>
    <submittedName>
        <fullName evidence="3">Fungal cellulose binding domain-containing protein</fullName>
    </submittedName>
</protein>
<keyword evidence="2" id="KW-0732">Signal</keyword>
<evidence type="ECO:0000256" key="1">
    <source>
        <dbReference type="ARBA" id="ARBA00022801"/>
    </source>
</evidence>
<dbReference type="PANTHER" id="PTHR45648">
    <property type="entry name" value="GDSL LIPASE/ACYLHYDROLASE FAMILY PROTEIN (AFU_ORTHOLOGUE AFUA_4G14700)"/>
    <property type="match status" value="1"/>
</dbReference>
<proteinExistence type="predicted"/>
<evidence type="ECO:0000313" key="4">
    <source>
        <dbReference type="Proteomes" id="UP000813385"/>
    </source>
</evidence>
<dbReference type="GO" id="GO:0016788">
    <property type="term" value="F:hydrolase activity, acting on ester bonds"/>
    <property type="evidence" value="ECO:0007669"/>
    <property type="project" value="InterPro"/>
</dbReference>
<dbReference type="Proteomes" id="UP000813385">
    <property type="component" value="Unassembled WGS sequence"/>
</dbReference>
<dbReference type="InterPro" id="IPR036514">
    <property type="entry name" value="SGNH_hydro_sf"/>
</dbReference>
<accession>A0A8K0WZA8</accession>
<dbReference type="InterPro" id="IPR051058">
    <property type="entry name" value="GDSL_Est/Lipase"/>
</dbReference>
<dbReference type="OrthoDB" id="1600564at2759"/>
<dbReference type="InterPro" id="IPR001087">
    <property type="entry name" value="GDSL"/>
</dbReference>
<dbReference type="Gene3D" id="3.40.50.1110">
    <property type="entry name" value="SGNH hydrolase"/>
    <property type="match status" value="1"/>
</dbReference>
<reference evidence="3" key="1">
    <citation type="journal article" date="2021" name="Nat. Commun.">
        <title>Genetic determinants of endophytism in the Arabidopsis root mycobiome.</title>
        <authorList>
            <person name="Mesny F."/>
            <person name="Miyauchi S."/>
            <person name="Thiergart T."/>
            <person name="Pickel B."/>
            <person name="Atanasova L."/>
            <person name="Karlsson M."/>
            <person name="Huettel B."/>
            <person name="Barry K.W."/>
            <person name="Haridas S."/>
            <person name="Chen C."/>
            <person name="Bauer D."/>
            <person name="Andreopoulos W."/>
            <person name="Pangilinan J."/>
            <person name="LaButti K."/>
            <person name="Riley R."/>
            <person name="Lipzen A."/>
            <person name="Clum A."/>
            <person name="Drula E."/>
            <person name="Henrissat B."/>
            <person name="Kohler A."/>
            <person name="Grigoriev I.V."/>
            <person name="Martin F.M."/>
            <person name="Hacquard S."/>
        </authorList>
    </citation>
    <scope>NUCLEOTIDE SEQUENCE</scope>
    <source>
        <strain evidence="3">MPI-CAGE-AT-0016</strain>
    </source>
</reference>
<dbReference type="PANTHER" id="PTHR45648:SF22">
    <property type="entry name" value="GDSL LIPASE_ACYLHYDROLASE FAMILY PROTEIN (AFU_ORTHOLOGUE AFUA_4G14700)"/>
    <property type="match status" value="1"/>
</dbReference>
<comment type="caution">
    <text evidence="3">The sequence shown here is derived from an EMBL/GenBank/DDBJ whole genome shotgun (WGS) entry which is preliminary data.</text>
</comment>
<keyword evidence="1" id="KW-0378">Hydrolase</keyword>
<feature type="chain" id="PRO_5035479773" evidence="2">
    <location>
        <begin position="20"/>
        <end position="281"/>
    </location>
</feature>
<dbReference type="EMBL" id="JAGPXD010000006">
    <property type="protein sequence ID" value="KAH7349790.1"/>
    <property type="molecule type" value="Genomic_DNA"/>
</dbReference>
<organism evidence="3 4">
    <name type="scientific">Plectosphaerella cucumerina</name>
    <dbReference type="NCBI Taxonomy" id="40658"/>
    <lineage>
        <taxon>Eukaryota</taxon>
        <taxon>Fungi</taxon>
        <taxon>Dikarya</taxon>
        <taxon>Ascomycota</taxon>
        <taxon>Pezizomycotina</taxon>
        <taxon>Sordariomycetes</taxon>
        <taxon>Hypocreomycetidae</taxon>
        <taxon>Glomerellales</taxon>
        <taxon>Plectosphaerellaceae</taxon>
        <taxon>Plectosphaerella</taxon>
    </lineage>
</organism>
<dbReference type="SUPFAM" id="SSF52266">
    <property type="entry name" value="SGNH hydrolase"/>
    <property type="match status" value="1"/>
</dbReference>
<dbReference type="Pfam" id="PF00657">
    <property type="entry name" value="Lipase_GDSL"/>
    <property type="match status" value="1"/>
</dbReference>
<gene>
    <name evidence="3" type="ORF">B0T11DRAFT_342994</name>
</gene>
<evidence type="ECO:0000313" key="3">
    <source>
        <dbReference type="EMBL" id="KAH7349790.1"/>
    </source>
</evidence>
<name>A0A8K0WZA8_9PEZI</name>
<dbReference type="CDD" id="cd01846">
    <property type="entry name" value="fatty_acyltransferase_like"/>
    <property type="match status" value="1"/>
</dbReference>
<sequence>MAFLCVAATILSGLSFVMGSPADLASVAVPRYFVTFGSSTTQTGFRSNGTLPSAGNILGNPSLPGWTTSGGLNWLGYALTEFNRTLTLSYNLAVGGATTDQVLIPPYSPTVKTFVDQTFLVGIWIANNDVGESWNKPGLPELYEKVSKRYFEQVQRLHDLGARNFVIINSAPQQETPLMRTNGADLVKLKAAVDLYNDIMARNVRAFRKSHCGARTWLVDAGAAYYEALDDPARFGALDDMCENLDGKSCLWWNNYHPGLAIHRLLGAEVARVVGAPWFKA</sequence>